<sequence>MVCNKRLTFSATDTIGDVTGDITGAVTDSIGDVTGDITGASSDSVGIDGVSV</sequence>
<keyword evidence="2" id="KW-1185">Reference proteome</keyword>
<organism evidence="1 2">
    <name type="scientific">Nostoc flagelliforme CCNUN1</name>
    <dbReference type="NCBI Taxonomy" id="2038116"/>
    <lineage>
        <taxon>Bacteria</taxon>
        <taxon>Bacillati</taxon>
        <taxon>Cyanobacteriota</taxon>
        <taxon>Cyanophyceae</taxon>
        <taxon>Nostocales</taxon>
        <taxon>Nostocaceae</taxon>
        <taxon>Nostoc</taxon>
    </lineage>
</organism>
<protein>
    <submittedName>
        <fullName evidence="1">Uncharacterized protein</fullName>
    </submittedName>
</protein>
<accession>A0A2K8SSN1</accession>
<evidence type="ECO:0000313" key="1">
    <source>
        <dbReference type="EMBL" id="AUB38333.1"/>
    </source>
</evidence>
<dbReference type="Proteomes" id="UP000232003">
    <property type="component" value="Chromosome"/>
</dbReference>
<proteinExistence type="predicted"/>
<name>A0A2K8SSN1_9NOSO</name>
<dbReference type="EMBL" id="CP024785">
    <property type="protein sequence ID" value="AUB38333.1"/>
    <property type="molecule type" value="Genomic_DNA"/>
</dbReference>
<reference evidence="1 2" key="1">
    <citation type="submission" date="2017-11" db="EMBL/GenBank/DDBJ databases">
        <title>Complete genome of a free-living desiccation-tolerant cyanobacterium and its photosynthetic adaptation to extreme terrestrial habitat.</title>
        <authorList>
            <person name="Shang J."/>
        </authorList>
    </citation>
    <scope>NUCLEOTIDE SEQUENCE [LARGE SCALE GENOMIC DNA]</scope>
    <source>
        <strain evidence="1 2">CCNUN1</strain>
    </source>
</reference>
<gene>
    <name evidence="1" type="ORF">COO91_04298</name>
</gene>
<evidence type="ECO:0000313" key="2">
    <source>
        <dbReference type="Proteomes" id="UP000232003"/>
    </source>
</evidence>
<dbReference type="AlphaFoldDB" id="A0A2K8SSN1"/>
<dbReference type="KEGG" id="nfl:COO91_04298"/>